<dbReference type="PATRIC" id="fig|33881.3.peg.926"/>
<evidence type="ECO:0000313" key="3">
    <source>
        <dbReference type="Proteomes" id="UP000078252"/>
    </source>
</evidence>
<comment type="caution">
    <text evidence="2">The sequence shown here is derived from an EMBL/GenBank/DDBJ whole genome shotgun (WGS) entry which is preliminary data.</text>
</comment>
<dbReference type="InterPro" id="IPR000073">
    <property type="entry name" value="AB_hydrolase_1"/>
</dbReference>
<dbReference type="GO" id="GO:0003824">
    <property type="term" value="F:catalytic activity"/>
    <property type="evidence" value="ECO:0007669"/>
    <property type="project" value="UniProtKB-ARBA"/>
</dbReference>
<dbReference type="AlphaFoldDB" id="A0A175RZW2"/>
<dbReference type="PANTHER" id="PTHR43433">
    <property type="entry name" value="HYDROLASE, ALPHA/BETA FOLD FAMILY PROTEIN"/>
    <property type="match status" value="1"/>
</dbReference>
<dbReference type="Gene3D" id="3.40.50.1820">
    <property type="entry name" value="alpha/beta hydrolase"/>
    <property type="match status" value="2"/>
</dbReference>
<dbReference type="Proteomes" id="UP000078252">
    <property type="component" value="Unassembled WGS sequence"/>
</dbReference>
<dbReference type="InterPro" id="IPR050471">
    <property type="entry name" value="AB_hydrolase"/>
</dbReference>
<feature type="domain" description="AB hydrolase-1" evidence="1">
    <location>
        <begin position="294"/>
        <end position="395"/>
    </location>
</feature>
<proteinExistence type="predicted"/>
<dbReference type="STRING" id="33881.NS184_03315"/>
<dbReference type="InterPro" id="IPR029058">
    <property type="entry name" value="AB_hydrolase_fold"/>
</dbReference>
<evidence type="ECO:0000259" key="1">
    <source>
        <dbReference type="Pfam" id="PF00561"/>
    </source>
</evidence>
<dbReference type="PANTHER" id="PTHR43433:SF5">
    <property type="entry name" value="AB HYDROLASE-1 DOMAIN-CONTAINING PROTEIN"/>
    <property type="match status" value="1"/>
</dbReference>
<sequence length="534" mass="56829">MAGGRPLGAGTVSTLHGWSGSPAVRVAVQLPPAARAGVVVVPPLGQEGVIAYRTLRLLADRLEARGVASVRYDPSGRGDSAPDTDPHAQVRSAGHAAALLRSTGVERIAFVGLASAALIAAGAAGDGDALVVWDPPASGRAWLRGQRALATMTIGPDRVVDGYETLVGIDVDAAEADVLGAIAYTPRSAPTVSFVREGAPAPRALGPVERIEVTGSAELLDRTSMHARIPDAAVDAVVSWLDTWAPVAPVPVRQPVLQEVLDVDGRVSERTVRIGPEALFGIETVSSAQHHDAPTVLLHNGSAEHRVGATDYQVALARDLARDGARVLRIDRRGTGESSVVRADERDFMFAQEWIDDQSAVVDALDVPPERLALVGMCAGAWLAGRAVEEAPRLVVEISPNDYRRTPAAPGSYADHVRAVDAPSPRRAWVRERYNRYVPERLRARIARRDRVGGVVGHVRPLVQHGTEVVLVVAPEDAELFDRLGGRRAVKRWSGQVDVVRVPEGDHALFSPAMRAAVRAEVRARVAATFPAHV</sequence>
<dbReference type="EMBL" id="LDQC01000021">
    <property type="protein sequence ID" value="KTR09182.1"/>
    <property type="molecule type" value="Genomic_DNA"/>
</dbReference>
<evidence type="ECO:0000313" key="2">
    <source>
        <dbReference type="EMBL" id="KTR09182.1"/>
    </source>
</evidence>
<organism evidence="2 3">
    <name type="scientific">Curtobacterium luteum</name>
    <dbReference type="NCBI Taxonomy" id="33881"/>
    <lineage>
        <taxon>Bacteria</taxon>
        <taxon>Bacillati</taxon>
        <taxon>Actinomycetota</taxon>
        <taxon>Actinomycetes</taxon>
        <taxon>Micrococcales</taxon>
        <taxon>Microbacteriaceae</taxon>
        <taxon>Curtobacterium</taxon>
    </lineage>
</organism>
<protein>
    <recommendedName>
        <fullName evidence="1">AB hydrolase-1 domain-containing protein</fullName>
    </recommendedName>
</protein>
<gene>
    <name evidence="2" type="ORF">NS184_03315</name>
</gene>
<accession>A0A175RZW2</accession>
<dbReference type="Pfam" id="PF00561">
    <property type="entry name" value="Abhydrolase_1"/>
    <property type="match status" value="1"/>
</dbReference>
<dbReference type="SUPFAM" id="SSF53474">
    <property type="entry name" value="alpha/beta-Hydrolases"/>
    <property type="match status" value="2"/>
</dbReference>
<reference evidence="2 3" key="1">
    <citation type="journal article" date="2016" name="Front. Microbiol.">
        <title>Genomic Resource of Rice Seed Associated Bacteria.</title>
        <authorList>
            <person name="Midha S."/>
            <person name="Bansal K."/>
            <person name="Sharma S."/>
            <person name="Kumar N."/>
            <person name="Patil P.P."/>
            <person name="Chaudhry V."/>
            <person name="Patil P.B."/>
        </authorList>
    </citation>
    <scope>NUCLEOTIDE SEQUENCE [LARGE SCALE GENOMIC DNA]</scope>
    <source>
        <strain evidence="2 3">NS184</strain>
    </source>
</reference>
<name>A0A175RZW2_9MICO</name>